<reference evidence="19 20" key="1">
    <citation type="submission" date="2020-08" db="EMBL/GenBank/DDBJ databases">
        <title>Genome public.</title>
        <authorList>
            <person name="Liu C."/>
            <person name="Sun Q."/>
        </authorList>
    </citation>
    <scope>NUCLEOTIDE SEQUENCE [LARGE SCALE GENOMIC DNA]</scope>
    <source>
        <strain evidence="19 20">BX3</strain>
    </source>
</reference>
<name>A0ABR7MWJ8_9FIRM</name>
<dbReference type="PANTHER" id="PTHR11070:SF48">
    <property type="entry name" value="ATP-DEPENDENT HELICASE_NUCLEASE SUBUNIT A"/>
    <property type="match status" value="1"/>
</dbReference>
<dbReference type="Gene3D" id="3.90.320.10">
    <property type="match status" value="1"/>
</dbReference>
<keyword evidence="2 13" id="KW-0547">Nucleotide-binding</keyword>
<dbReference type="EMBL" id="JACRSW010000030">
    <property type="protein sequence ID" value="MBC8557617.1"/>
    <property type="molecule type" value="Genomic_DNA"/>
</dbReference>
<organism evidence="19 20">
    <name type="scientific">Jutongia hominis</name>
    <dbReference type="NCBI Taxonomy" id="2763664"/>
    <lineage>
        <taxon>Bacteria</taxon>
        <taxon>Bacillati</taxon>
        <taxon>Bacillota</taxon>
        <taxon>Clostridia</taxon>
        <taxon>Lachnospirales</taxon>
        <taxon>Lachnospiraceae</taxon>
        <taxon>Jutongia</taxon>
    </lineage>
</organism>
<dbReference type="InterPro" id="IPR011604">
    <property type="entry name" value="PDDEXK-like_dom_sf"/>
</dbReference>
<evidence type="ECO:0000256" key="6">
    <source>
        <dbReference type="ARBA" id="ARBA00022839"/>
    </source>
</evidence>
<dbReference type="Pfam" id="PF00580">
    <property type="entry name" value="UvrD-helicase"/>
    <property type="match status" value="1"/>
</dbReference>
<evidence type="ECO:0000256" key="14">
    <source>
        <dbReference type="PROSITE-ProRule" id="PRU00560"/>
    </source>
</evidence>
<evidence type="ECO:0000256" key="15">
    <source>
        <dbReference type="SAM" id="Coils"/>
    </source>
</evidence>
<evidence type="ECO:0000256" key="11">
    <source>
        <dbReference type="ARBA" id="ARBA00034617"/>
    </source>
</evidence>
<dbReference type="Proteomes" id="UP000637513">
    <property type="component" value="Unassembled WGS sequence"/>
</dbReference>
<evidence type="ECO:0000256" key="4">
    <source>
        <dbReference type="ARBA" id="ARBA00022801"/>
    </source>
</evidence>
<dbReference type="InterPro" id="IPR014016">
    <property type="entry name" value="UvrD-like_ATP-bd"/>
</dbReference>
<comment type="catalytic activity">
    <reaction evidence="12 13">
        <text>ATP + H2O = ADP + phosphate + H(+)</text>
        <dbReference type="Rhea" id="RHEA:13065"/>
        <dbReference type="ChEBI" id="CHEBI:15377"/>
        <dbReference type="ChEBI" id="CHEBI:15378"/>
        <dbReference type="ChEBI" id="CHEBI:30616"/>
        <dbReference type="ChEBI" id="CHEBI:43474"/>
        <dbReference type="ChEBI" id="CHEBI:456216"/>
        <dbReference type="EC" id="5.6.2.4"/>
    </reaction>
</comment>
<keyword evidence="3 13" id="KW-0227">DNA damage</keyword>
<dbReference type="EC" id="3.1.-.-" evidence="13"/>
<dbReference type="InterPro" id="IPR014017">
    <property type="entry name" value="DNA_helicase_UvrD-like_C"/>
</dbReference>
<feature type="domain" description="UvrD-like helicase ATP-binding" evidence="17">
    <location>
        <begin position="4"/>
        <end position="492"/>
    </location>
</feature>
<comment type="similarity">
    <text evidence="13">Belongs to the helicase family. AddA subfamily.</text>
</comment>
<keyword evidence="7 13" id="KW-0067">ATP-binding</keyword>
<feature type="binding site" evidence="14">
    <location>
        <begin position="25"/>
        <end position="32"/>
    </location>
    <ligand>
        <name>ATP</name>
        <dbReference type="ChEBI" id="CHEBI:30616"/>
    </ligand>
</feature>
<dbReference type="PANTHER" id="PTHR11070">
    <property type="entry name" value="UVRD / RECB / PCRA DNA HELICASE FAMILY MEMBER"/>
    <property type="match status" value="1"/>
</dbReference>
<dbReference type="InterPro" id="IPR011335">
    <property type="entry name" value="Restrct_endonuc-II-like"/>
</dbReference>
<evidence type="ECO:0000256" key="13">
    <source>
        <dbReference type="HAMAP-Rule" id="MF_01451"/>
    </source>
</evidence>
<evidence type="ECO:0000256" key="7">
    <source>
        <dbReference type="ARBA" id="ARBA00022840"/>
    </source>
</evidence>
<dbReference type="Gene3D" id="3.40.50.300">
    <property type="entry name" value="P-loop containing nucleotide triphosphate hydrolases"/>
    <property type="match status" value="4"/>
</dbReference>
<evidence type="ECO:0000259" key="17">
    <source>
        <dbReference type="PROSITE" id="PS51198"/>
    </source>
</evidence>
<feature type="compositionally biased region" description="Polar residues" evidence="16">
    <location>
        <begin position="1088"/>
        <end position="1100"/>
    </location>
</feature>
<dbReference type="CDD" id="cd18807">
    <property type="entry name" value="SF1_C_UvrD"/>
    <property type="match status" value="1"/>
</dbReference>
<dbReference type="Pfam" id="PF13361">
    <property type="entry name" value="UvrD_C"/>
    <property type="match status" value="1"/>
</dbReference>
<feature type="coiled-coil region" evidence="15">
    <location>
        <begin position="1048"/>
        <end position="1075"/>
    </location>
</feature>
<keyword evidence="8 13" id="KW-0238">DNA-binding</keyword>
<keyword evidence="1 13" id="KW-0540">Nuclease</keyword>
<evidence type="ECO:0000256" key="2">
    <source>
        <dbReference type="ARBA" id="ARBA00022741"/>
    </source>
</evidence>
<evidence type="ECO:0000256" key="1">
    <source>
        <dbReference type="ARBA" id="ARBA00022722"/>
    </source>
</evidence>
<dbReference type="Pfam" id="PF12705">
    <property type="entry name" value="PDDEXK_1"/>
    <property type="match status" value="1"/>
</dbReference>
<sequence>MAETKWTKDQQLVIDLRDRNILVAAAAGSGKTAVLVERIIEEITEEKKPKDIDKLLVVTFTKAAAAEMRTRIGNALELRIEENPDNEHIQKQASLLHLAQITTIDSFCQSIIKNYFHIIDLDPVFTVGDETELGLMKQDVLEEVLEQNYARAKEEKDDAFLAFTDIFATGRTDHEIEELVLNLYEASRSFPWPSEWLDGIPESYACTDIEEFEQSAWMKSLIAYLRKTIKSFLNIAYKALQICGASGELFEYSPAIEADIQYLEQLSEANSYHAFATLLTGSKERKQRLKAIRNVSDVESKDAVRAYRDLYWKNGIDEIVDKFFFQSEEMMFEEMQSMAAPVAQLVKLTKEFSEAFSAKKREEGIVDFADMEHFALQILVDHRDGGAYASKTALELQDYYEEILTDEYQDSNYVQELLLSSLCCNADENMLEEDFISRPDRAPYLFMVGDVKQSIYRFRQARPDLFLHKYEKYATGESVCRRIDLHKNFRSRASVLEAANYIFEHIMTKELGGICYDEQASLVPGADFGECSERTADLTEVLLFDQENDQAAVFDKKEFEAAGIGQKIKELVQGDDPLFVRDKDGYRKVRFGDIAILLRSMTGWSEKFIEVLNEMGIPAFADTKTGYFTSMEVETVLNLLHVIDNPRQDIALSAVLRSIFCRLTDDELAWIGSIPDGVDFWERVQGFLDFCRWKKGEESVFEEYKEKGIDLTKWDTILKEQKDRESLKIKLTTFVEKIKEYRSFVQIHSVYELLRKIYKESGYYDYMASMPAGEKRKANLDILLQQSIEFESHGHSGIFGFTYYIESLQKSDIDFGEASIQDENTNAVRIMTIHKSKGLEFPVVFVAGMGKRFNMMDARKATIIDGEHGVGCDYINLSMRVCKPSLFKRYIANAMVLENLAEELRVLYVALTRAKEKLYITGAVKDASTVLKRWIQQSSIQNFVILKKAQTYLDWIMTSLFTRDSLRNAMSLKGNRLAQDELYRIFVYSQDEIIGKEAKELGTEALLQQKLRDIDPNSIYDKDMHEALLQRLNYEYPYRDETDLPIKVSVSELKRKSYENALKMEEEEELSLLKEDDFYMNKSDMTKNSKSGQIEESNSDAADKVSETDLPEIEIPRPAFLQKEKEVSGTARGTLYHLVMEHFPYAQIRSDGGKWDVAAFQRYLAQMVQNGYMTQEEAKLLNCRKFVAFLETDIGKRMAAAQEQKTLRLEQPFMLGIPADQIYTEKKSKELIMVQGIIDAFFFEDEDIVLVDYKTDRVRRKDGTELVEKYKEQLKYYAQALERLSGRKVKEKIIYSFALSKEIPVE</sequence>
<dbReference type="NCBIfam" id="TIGR02785">
    <property type="entry name" value="addA_Gpos"/>
    <property type="match status" value="1"/>
</dbReference>
<gene>
    <name evidence="13 19" type="primary">addA</name>
    <name evidence="19" type="ORF">H8700_07830</name>
</gene>
<keyword evidence="15" id="KW-0175">Coiled coil</keyword>
<keyword evidence="20" id="KW-1185">Reference proteome</keyword>
<comment type="function">
    <text evidence="13">The heterodimer acts as both an ATP-dependent DNA helicase and an ATP-dependent, dual-direction single-stranded exonuclease. Recognizes the chi site generating a DNA molecule suitable for the initiation of homologous recombination. The AddA nuclease domain is required for chi fragment generation; this subunit has the helicase and 3' -&gt; 5' nuclease activities.</text>
</comment>
<comment type="cofactor">
    <cofactor evidence="13">
        <name>Mg(2+)</name>
        <dbReference type="ChEBI" id="CHEBI:18420"/>
    </cofactor>
</comment>
<dbReference type="InterPro" id="IPR038726">
    <property type="entry name" value="PDDEXK_AddAB-type"/>
</dbReference>
<dbReference type="PROSITE" id="PS51198">
    <property type="entry name" value="UVRD_HELICASE_ATP_BIND"/>
    <property type="match status" value="1"/>
</dbReference>
<dbReference type="RefSeq" id="WP_249304911.1">
    <property type="nucleotide sequence ID" value="NZ_JACRSW010000030.1"/>
</dbReference>
<accession>A0ABR7MWJ8</accession>
<keyword evidence="6 13" id="KW-0269">Exonuclease</keyword>
<dbReference type="EC" id="5.6.2.4" evidence="13"/>
<dbReference type="SUPFAM" id="SSF52980">
    <property type="entry name" value="Restriction endonuclease-like"/>
    <property type="match status" value="1"/>
</dbReference>
<keyword evidence="10 13" id="KW-0413">Isomerase</keyword>
<dbReference type="HAMAP" id="MF_01451">
    <property type="entry name" value="AddA"/>
    <property type="match status" value="1"/>
</dbReference>
<feature type="region of interest" description="Disordered" evidence="16">
    <location>
        <begin position="1084"/>
        <end position="1106"/>
    </location>
</feature>
<dbReference type="Gene3D" id="1.10.274.50">
    <property type="match status" value="1"/>
</dbReference>
<comment type="catalytic activity">
    <reaction evidence="11 13">
        <text>Couples ATP hydrolysis with the unwinding of duplex DNA by translocating in the 3'-5' direction.</text>
        <dbReference type="EC" id="5.6.2.4"/>
    </reaction>
</comment>
<keyword evidence="4 13" id="KW-0378">Hydrolase</keyword>
<keyword evidence="9 13" id="KW-0234">DNA repair</keyword>
<dbReference type="InterPro" id="IPR000212">
    <property type="entry name" value="DNA_helicase_UvrD/REP"/>
</dbReference>
<dbReference type="InterPro" id="IPR027417">
    <property type="entry name" value="P-loop_NTPase"/>
</dbReference>
<feature type="domain" description="UvrD-like helicase C-terminal" evidence="18">
    <location>
        <begin position="493"/>
        <end position="838"/>
    </location>
</feature>
<evidence type="ECO:0000256" key="3">
    <source>
        <dbReference type="ARBA" id="ARBA00022763"/>
    </source>
</evidence>
<evidence type="ECO:0000256" key="8">
    <source>
        <dbReference type="ARBA" id="ARBA00023125"/>
    </source>
</evidence>
<dbReference type="GO" id="GO:0004386">
    <property type="term" value="F:helicase activity"/>
    <property type="evidence" value="ECO:0007669"/>
    <property type="project" value="UniProtKB-KW"/>
</dbReference>
<evidence type="ECO:0000256" key="5">
    <source>
        <dbReference type="ARBA" id="ARBA00022806"/>
    </source>
</evidence>
<evidence type="ECO:0000313" key="19">
    <source>
        <dbReference type="EMBL" id="MBC8557617.1"/>
    </source>
</evidence>
<comment type="subunit">
    <text evidence="13">Heterodimer of AddA and AddB/RexB.</text>
</comment>
<evidence type="ECO:0000256" key="12">
    <source>
        <dbReference type="ARBA" id="ARBA00048988"/>
    </source>
</evidence>
<keyword evidence="5 13" id="KW-0347">Helicase</keyword>
<dbReference type="InterPro" id="IPR014152">
    <property type="entry name" value="AddA"/>
</dbReference>
<evidence type="ECO:0000259" key="18">
    <source>
        <dbReference type="PROSITE" id="PS51217"/>
    </source>
</evidence>
<dbReference type="PROSITE" id="PS51217">
    <property type="entry name" value="UVRD_HELICASE_CTER"/>
    <property type="match status" value="1"/>
</dbReference>
<evidence type="ECO:0000256" key="9">
    <source>
        <dbReference type="ARBA" id="ARBA00023204"/>
    </source>
</evidence>
<evidence type="ECO:0000313" key="20">
    <source>
        <dbReference type="Proteomes" id="UP000637513"/>
    </source>
</evidence>
<evidence type="ECO:0000256" key="10">
    <source>
        <dbReference type="ARBA" id="ARBA00023235"/>
    </source>
</evidence>
<protein>
    <recommendedName>
        <fullName evidence="13">ATP-dependent helicase/nuclease subunit A</fullName>
        <ecNumber evidence="13">3.1.-.-</ecNumber>
        <ecNumber evidence="13">5.6.2.4</ecNumber>
    </recommendedName>
    <alternativeName>
        <fullName evidence="13">ATP-dependent helicase/nuclease AddA</fullName>
    </alternativeName>
    <alternativeName>
        <fullName evidence="13">DNA 3'-5' helicase AddA</fullName>
    </alternativeName>
</protein>
<dbReference type="SUPFAM" id="SSF52540">
    <property type="entry name" value="P-loop containing nucleoside triphosphate hydrolases"/>
    <property type="match status" value="1"/>
</dbReference>
<evidence type="ECO:0000256" key="16">
    <source>
        <dbReference type="SAM" id="MobiDB-lite"/>
    </source>
</evidence>
<proteinExistence type="inferred from homology"/>
<comment type="caution">
    <text evidence="19">The sequence shown here is derived from an EMBL/GenBank/DDBJ whole genome shotgun (WGS) entry which is preliminary data.</text>
</comment>